<evidence type="ECO:0000313" key="12">
    <source>
        <dbReference type="Proteomes" id="UP000834106"/>
    </source>
</evidence>
<comment type="subcellular location">
    <subcellularLocation>
        <location evidence="1">Secreted</location>
        <location evidence="1">Cell wall</location>
    </subcellularLocation>
</comment>
<keyword evidence="3" id="KW-0134">Cell wall</keyword>
<keyword evidence="10" id="KW-0732">Signal</keyword>
<evidence type="ECO:0000256" key="7">
    <source>
        <dbReference type="ARBA" id="ARBA00023316"/>
    </source>
</evidence>
<dbReference type="SUPFAM" id="SSF51126">
    <property type="entry name" value="Pectin lyase-like"/>
    <property type="match status" value="1"/>
</dbReference>
<evidence type="ECO:0000256" key="2">
    <source>
        <dbReference type="ARBA" id="ARBA00008834"/>
    </source>
</evidence>
<dbReference type="FunFam" id="2.160.20.10:FF:000004">
    <property type="entry name" value="Pectin lyase-like superfamily protein"/>
    <property type="match status" value="1"/>
</dbReference>
<gene>
    <name evidence="11" type="ORF">FPE_LOCUS1925</name>
</gene>
<evidence type="ECO:0000256" key="1">
    <source>
        <dbReference type="ARBA" id="ARBA00004191"/>
    </source>
</evidence>
<protein>
    <recommendedName>
        <fullName evidence="13">Exopolygalacturonase</fullName>
    </recommendedName>
</protein>
<dbReference type="Gene3D" id="2.160.20.10">
    <property type="entry name" value="Single-stranded right-handed beta-helix, Pectin lyase-like"/>
    <property type="match status" value="1"/>
</dbReference>
<evidence type="ECO:0000256" key="6">
    <source>
        <dbReference type="ARBA" id="ARBA00023295"/>
    </source>
</evidence>
<keyword evidence="6 9" id="KW-0326">Glycosidase</keyword>
<dbReference type="PANTHER" id="PTHR31375">
    <property type="match status" value="1"/>
</dbReference>
<dbReference type="InterPro" id="IPR012334">
    <property type="entry name" value="Pectin_lyas_fold"/>
</dbReference>
<proteinExistence type="inferred from homology"/>
<evidence type="ECO:0000256" key="9">
    <source>
        <dbReference type="RuleBase" id="RU361169"/>
    </source>
</evidence>
<feature type="chain" id="PRO_5042181630" description="Exopolygalacturonase" evidence="10">
    <location>
        <begin position="28"/>
        <end position="395"/>
    </location>
</feature>
<evidence type="ECO:0000256" key="3">
    <source>
        <dbReference type="ARBA" id="ARBA00022512"/>
    </source>
</evidence>
<sequence>MDSSSVFLRISLLMFLFIFTAYKNVHAANIFSIRDNKAIPDGKTDCSQALSSAWAKACAVDGGTVLVPSGTYYVKSALLQGPCNGKTIFSVMGTLKASAAPISQESWIEFNHVDNLAITGNGVFDGQGASTWAHKHNQNAKNFSPGTPSLKLKFVRNSSIEGITSMNSKMFHVHVNNCDGLVINHVSILAPEDSPNTDGIHVGASNNVHISNAKIATGDDCISLGPGSTNIDISSIKCGPGHGISIGSLGKYPDEENVAGITVRNCTLSNTQNGVRIKTWAPSPPSSVSDVTFQDIILNNAYNPIIIDQQYCPSNTCSHKGESSVQIKGVKFINIRGSSSIPAAVNVVCSKSRPCQDIEFLGLNIIVNGKGQPTTATCSNVNAKFLGNQVPTRCA</sequence>
<dbReference type="AlphaFoldDB" id="A0AAD2DHU3"/>
<reference evidence="11" key="1">
    <citation type="submission" date="2023-05" db="EMBL/GenBank/DDBJ databases">
        <authorList>
            <person name="Huff M."/>
        </authorList>
    </citation>
    <scope>NUCLEOTIDE SEQUENCE</scope>
</reference>
<dbReference type="InterPro" id="IPR006626">
    <property type="entry name" value="PbH1"/>
</dbReference>
<dbReference type="PROSITE" id="PS00502">
    <property type="entry name" value="POLYGALACTURONASE"/>
    <property type="match status" value="1"/>
</dbReference>
<comment type="similarity">
    <text evidence="2 9">Belongs to the glycosyl hydrolase 28 family.</text>
</comment>
<keyword evidence="5 9" id="KW-0378">Hydrolase</keyword>
<name>A0AAD2DHU3_9LAMI</name>
<dbReference type="GO" id="GO:0004650">
    <property type="term" value="F:polygalacturonase activity"/>
    <property type="evidence" value="ECO:0007669"/>
    <property type="project" value="InterPro"/>
</dbReference>
<dbReference type="GO" id="GO:0005975">
    <property type="term" value="P:carbohydrate metabolic process"/>
    <property type="evidence" value="ECO:0007669"/>
    <property type="project" value="InterPro"/>
</dbReference>
<dbReference type="InterPro" id="IPR011050">
    <property type="entry name" value="Pectin_lyase_fold/virulence"/>
</dbReference>
<feature type="active site" evidence="8">
    <location>
        <position position="242"/>
    </location>
</feature>
<organism evidence="11 12">
    <name type="scientific">Fraxinus pennsylvanica</name>
    <dbReference type="NCBI Taxonomy" id="56036"/>
    <lineage>
        <taxon>Eukaryota</taxon>
        <taxon>Viridiplantae</taxon>
        <taxon>Streptophyta</taxon>
        <taxon>Embryophyta</taxon>
        <taxon>Tracheophyta</taxon>
        <taxon>Spermatophyta</taxon>
        <taxon>Magnoliopsida</taxon>
        <taxon>eudicotyledons</taxon>
        <taxon>Gunneridae</taxon>
        <taxon>Pentapetalae</taxon>
        <taxon>asterids</taxon>
        <taxon>lamiids</taxon>
        <taxon>Lamiales</taxon>
        <taxon>Oleaceae</taxon>
        <taxon>Oleeae</taxon>
        <taxon>Fraxinus</taxon>
    </lineage>
</organism>
<keyword evidence="7" id="KW-0961">Cell wall biogenesis/degradation</keyword>
<evidence type="ECO:0000256" key="8">
    <source>
        <dbReference type="PROSITE-ProRule" id="PRU10052"/>
    </source>
</evidence>
<accession>A0AAD2DHU3</accession>
<dbReference type="InterPro" id="IPR000743">
    <property type="entry name" value="Glyco_hydro_28"/>
</dbReference>
<feature type="signal peptide" evidence="10">
    <location>
        <begin position="1"/>
        <end position="27"/>
    </location>
</feature>
<keyword evidence="12" id="KW-1185">Reference proteome</keyword>
<dbReference type="EMBL" id="OU503036">
    <property type="protein sequence ID" value="CAI9754494.1"/>
    <property type="molecule type" value="Genomic_DNA"/>
</dbReference>
<evidence type="ECO:0008006" key="13">
    <source>
        <dbReference type="Google" id="ProtNLM"/>
    </source>
</evidence>
<evidence type="ECO:0000256" key="10">
    <source>
        <dbReference type="SAM" id="SignalP"/>
    </source>
</evidence>
<dbReference type="Pfam" id="PF00295">
    <property type="entry name" value="Glyco_hydro_28"/>
    <property type="match status" value="1"/>
</dbReference>
<dbReference type="SMART" id="SM00710">
    <property type="entry name" value="PbH1"/>
    <property type="match status" value="6"/>
</dbReference>
<evidence type="ECO:0000256" key="4">
    <source>
        <dbReference type="ARBA" id="ARBA00022525"/>
    </source>
</evidence>
<dbReference type="GO" id="GO:0071555">
    <property type="term" value="P:cell wall organization"/>
    <property type="evidence" value="ECO:0007669"/>
    <property type="project" value="UniProtKB-KW"/>
</dbReference>
<dbReference type="Proteomes" id="UP000834106">
    <property type="component" value="Chromosome 1"/>
</dbReference>
<keyword evidence="4" id="KW-0964">Secreted</keyword>
<evidence type="ECO:0000256" key="5">
    <source>
        <dbReference type="ARBA" id="ARBA00022801"/>
    </source>
</evidence>
<evidence type="ECO:0000313" key="11">
    <source>
        <dbReference type="EMBL" id="CAI9754494.1"/>
    </source>
</evidence>